<dbReference type="InterPro" id="IPR049233">
    <property type="entry name" value="DUF6830"/>
</dbReference>
<feature type="domain" description="Fungal-type protein kinase" evidence="2">
    <location>
        <begin position="850"/>
        <end position="930"/>
    </location>
</feature>
<dbReference type="InterPro" id="IPR041078">
    <property type="entry name" value="Plavaka"/>
</dbReference>
<dbReference type="Proteomes" id="UP000807769">
    <property type="component" value="Unassembled WGS sequence"/>
</dbReference>
<dbReference type="SUPFAM" id="SSF56112">
    <property type="entry name" value="Protein kinase-like (PK-like)"/>
    <property type="match status" value="1"/>
</dbReference>
<dbReference type="PANTHER" id="PTHR38248">
    <property type="entry name" value="FUNK1 6"/>
    <property type="match status" value="1"/>
</dbReference>
<evidence type="ECO:0000313" key="4">
    <source>
        <dbReference type="EMBL" id="KAG1823483.1"/>
    </source>
</evidence>
<dbReference type="InterPro" id="IPR040976">
    <property type="entry name" value="Pkinase_fungal"/>
</dbReference>
<proteinExistence type="predicted"/>
<reference evidence="4" key="1">
    <citation type="journal article" date="2020" name="New Phytol.">
        <title>Comparative genomics reveals dynamic genome evolution in host specialist ectomycorrhizal fungi.</title>
        <authorList>
            <person name="Lofgren L.A."/>
            <person name="Nguyen N.H."/>
            <person name="Vilgalys R."/>
            <person name="Ruytinx J."/>
            <person name="Liao H.L."/>
            <person name="Branco S."/>
            <person name="Kuo A."/>
            <person name="LaButti K."/>
            <person name="Lipzen A."/>
            <person name="Andreopoulos W."/>
            <person name="Pangilinan J."/>
            <person name="Riley R."/>
            <person name="Hundley H."/>
            <person name="Na H."/>
            <person name="Barry K."/>
            <person name="Grigoriev I.V."/>
            <person name="Stajich J.E."/>
            <person name="Kennedy P.G."/>
        </authorList>
    </citation>
    <scope>NUCLEOTIDE SEQUENCE</scope>
    <source>
        <strain evidence="4">MN1</strain>
    </source>
</reference>
<dbReference type="PANTHER" id="PTHR38248:SF2">
    <property type="entry name" value="FUNK1 11"/>
    <property type="match status" value="1"/>
</dbReference>
<name>A0A9P7JHS3_9AGAM</name>
<feature type="domain" description="DUF6830" evidence="3">
    <location>
        <begin position="509"/>
        <end position="562"/>
    </location>
</feature>
<dbReference type="Pfam" id="PF18759">
    <property type="entry name" value="Plavaka"/>
    <property type="match status" value="2"/>
</dbReference>
<feature type="domain" description="DUF6830" evidence="3">
    <location>
        <begin position="578"/>
        <end position="625"/>
    </location>
</feature>
<sequence>MFQCPLCCKNGFSTHEAVTRHMSQPRSGCSTWIEDVICLKTIIQPSEDDPINVNQESFVHDDYYSASYDDTNIQAAGGLFEEEHVPASHNKFLNLFLGSAEVYGGGYMFLGLSMGKIDSFLSLEMIKALSLSFHSAKELQGDDAWNMQSVLPDGATLLGIMLSSDKTTISALTGDRVVHPLIISLVKISMNTCTKISSDSFLLTALLLVPKFIHKKKCMWGVLEDRLIHQCLDIILELLKRATCVGVMMLDPMGNSQHCYTGLKFRLNGVAKPFWCNWILAKPSHFFTPELLHHIHWEFWDHNAKWLINALGESEIDFCFSILSHITGLQHFHGGILKLKQVTGQCQHNIQCYIIAVCANAAPQGILTAIHTFMDFYLECISAALNEFHAHKDTIITASLCHGEGKKVITNWHIPKLEFMQSIVLSIHNTGVPMQWTADTTEHAHITVVKVPAQSSNNNNYELQICCHLDFDEGYEGDEGDEGDANEDIPVDLLSTVAFPGHSWPIMNCFMVANSLCHKDVGTVPQPLHMFTVGWTAFHLAYSPSIRSITVDEAATYDLPSLIFSTTMVFMGNIMSIHVIQPAQTLNCTPPCDAWPWGCFDTVLINTCAGFSWPASGFQGHSMVQIRLIMRLLTGNALQDCFLTYIHCFDSVTLLGSDDRDLTTQLHVFKRAKRSNGTCCGNSLLVTSFIMAIVAQTVMPTIKLGSFPVMPHSHNITTMNKLTSKELDHLVTHEDPKGIRLDNVPLASELKIKLGKLQCSKAAKVCFQNFKDNDMVPLYDINLKCWNWDFPSSGITPVVHMQIFTDKFATHAVPTQDIQQKPDLVLSNHVVQLGWNNFMPAAHVGSSMDTKAYLLFHGQPWCPFVLLLSFCNQYHDLRIHLYNHSGGLVSPVFNINNNPDIYLQILTGIVFGGPQCLGYDCTIVFYVTPSKSTSTSHCTATSHQAIMHDISKDISSLAPGITKESHPSSSSNDSVAASGGSNFSKEVTHYDPPTDMSHEGTLVEFFEDGPFSLYAPFASTTGVLQPEIVPEPNENIPTALFPPPPSNKDPISLMGRGTVCYLVKLGGEEFIIKDHWVQGQDDMDILNEVGMLKWMQGVPGIPHLEDYWIVEREKGVPDTTGDFRFKHIQSISHAFHAHVHLVLKPCAHPLHQFQTKKEQLTALCDIICIIPAASDCGVVHCDCSLHNAMIEDLPGGIQGCLINWEFAINVSNTHCDNNTHSILTRGGTGTVPFMSCKLLSQLVQADLAHLTQPISHKTSSTSAPPQPLATIVQNYSDDLESILWIFLWVLLNYLGPLRMEWNQAGLMTEGWNDPNTTLCVGSKYVLYHSGKAAFLHQIDPYFMDLTQLTDDWLELMRHNDEHLVAFNAVLELLDSFLSNYKTEEFSPERYFLSQELKIPLGENTVRCKRVIPESKGTYFTQKQAKAVV</sequence>
<keyword evidence="5" id="KW-1185">Reference proteome</keyword>
<comment type="caution">
    <text evidence="4">The sequence shown here is derived from an EMBL/GenBank/DDBJ whole genome shotgun (WGS) entry which is preliminary data.</text>
</comment>
<organism evidence="4 5">
    <name type="scientific">Suillus subaureus</name>
    <dbReference type="NCBI Taxonomy" id="48587"/>
    <lineage>
        <taxon>Eukaryota</taxon>
        <taxon>Fungi</taxon>
        <taxon>Dikarya</taxon>
        <taxon>Basidiomycota</taxon>
        <taxon>Agaricomycotina</taxon>
        <taxon>Agaricomycetes</taxon>
        <taxon>Agaricomycetidae</taxon>
        <taxon>Boletales</taxon>
        <taxon>Suillineae</taxon>
        <taxon>Suillaceae</taxon>
        <taxon>Suillus</taxon>
    </lineage>
</organism>
<evidence type="ECO:0000259" key="2">
    <source>
        <dbReference type="Pfam" id="PF17667"/>
    </source>
</evidence>
<dbReference type="EMBL" id="JABBWG010000004">
    <property type="protein sequence ID" value="KAG1823483.1"/>
    <property type="molecule type" value="Genomic_DNA"/>
</dbReference>
<evidence type="ECO:0000259" key="3">
    <source>
        <dbReference type="Pfam" id="PF20722"/>
    </source>
</evidence>
<protein>
    <submittedName>
        <fullName evidence="4">Uncharacterized protein</fullName>
    </submittedName>
</protein>
<accession>A0A9P7JHS3</accession>
<evidence type="ECO:0000256" key="1">
    <source>
        <dbReference type="SAM" id="MobiDB-lite"/>
    </source>
</evidence>
<dbReference type="GeneID" id="64626414"/>
<dbReference type="Pfam" id="PF17667">
    <property type="entry name" value="Pkinase_fungal"/>
    <property type="match status" value="2"/>
</dbReference>
<feature type="compositionally biased region" description="Low complexity" evidence="1">
    <location>
        <begin position="968"/>
        <end position="982"/>
    </location>
</feature>
<gene>
    <name evidence="4" type="ORF">BJ212DRAFT_1296105</name>
</gene>
<evidence type="ECO:0000313" key="5">
    <source>
        <dbReference type="Proteomes" id="UP000807769"/>
    </source>
</evidence>
<feature type="region of interest" description="Disordered" evidence="1">
    <location>
        <begin position="958"/>
        <end position="993"/>
    </location>
</feature>
<feature type="domain" description="Fungal-type protein kinase" evidence="2">
    <location>
        <begin position="1052"/>
        <end position="1289"/>
    </location>
</feature>
<dbReference type="InterPro" id="IPR011009">
    <property type="entry name" value="Kinase-like_dom_sf"/>
</dbReference>
<dbReference type="OrthoDB" id="2674257at2759"/>
<dbReference type="RefSeq" id="XP_041197543.1">
    <property type="nucleotide sequence ID" value="XM_041332397.1"/>
</dbReference>
<dbReference type="Pfam" id="PF20722">
    <property type="entry name" value="DUF6830"/>
    <property type="match status" value="2"/>
</dbReference>